<gene>
    <name evidence="2" type="ORF">IQ241_08160</name>
</gene>
<evidence type="ECO:0000259" key="1">
    <source>
        <dbReference type="Pfam" id="PF01593"/>
    </source>
</evidence>
<evidence type="ECO:0000313" key="3">
    <source>
        <dbReference type="Proteomes" id="UP000636505"/>
    </source>
</evidence>
<keyword evidence="3" id="KW-1185">Reference proteome</keyword>
<dbReference type="Pfam" id="PF01593">
    <property type="entry name" value="Amino_oxidase"/>
    <property type="match status" value="1"/>
</dbReference>
<dbReference type="InterPro" id="IPR002937">
    <property type="entry name" value="Amino_oxidase"/>
</dbReference>
<accession>A0A8J7AUV3</accession>
<name>A0A8J7AUV3_9CYAN</name>
<dbReference type="GO" id="GO:0016491">
    <property type="term" value="F:oxidoreductase activity"/>
    <property type="evidence" value="ECO:0007669"/>
    <property type="project" value="InterPro"/>
</dbReference>
<dbReference type="SUPFAM" id="SSF51905">
    <property type="entry name" value="FAD/NAD(P)-binding domain"/>
    <property type="match status" value="1"/>
</dbReference>
<dbReference type="Gene3D" id="3.50.50.60">
    <property type="entry name" value="FAD/NAD(P)-binding domain"/>
    <property type="match status" value="1"/>
</dbReference>
<dbReference type="SUPFAM" id="SSF54373">
    <property type="entry name" value="FAD-linked reductases, C-terminal domain"/>
    <property type="match status" value="1"/>
</dbReference>
<dbReference type="Gene3D" id="3.90.660.10">
    <property type="match status" value="1"/>
</dbReference>
<proteinExistence type="predicted"/>
<dbReference type="EMBL" id="JADEXG010000014">
    <property type="protein sequence ID" value="MBE9077268.1"/>
    <property type="molecule type" value="Genomic_DNA"/>
</dbReference>
<dbReference type="AlphaFoldDB" id="A0A8J7AUV3"/>
<protein>
    <submittedName>
        <fullName evidence="2">Flavin monoamine oxidase family protein</fullName>
    </submittedName>
</protein>
<dbReference type="PROSITE" id="PS51318">
    <property type="entry name" value="TAT"/>
    <property type="match status" value="1"/>
</dbReference>
<evidence type="ECO:0000313" key="2">
    <source>
        <dbReference type="EMBL" id="MBE9077268.1"/>
    </source>
</evidence>
<dbReference type="RefSeq" id="WP_193905929.1">
    <property type="nucleotide sequence ID" value="NZ_JADEXG010000014.1"/>
</dbReference>
<sequence length="534" mass="58015">MNLPRRTSATRRKFLKLVGRAGGTAAVLTTMKELGLLGPADAAERPPLPAPGSGTGTQIAILGAGLAGMTAAYELSKAGYDCRILEARDRAGGRCQTIRGGDVVKEFDSTQTCPFDTGDNLYLNPGPARIPYHHDVILGYCKEFGVALEVLVNENRAAYFQDDKAFDAQPVLNRRVINDSRGYLAELLAKAVSKNALDQELSEIDQERLMDFIQSYGSLKDDYTYSGASRAGYTDTPGAGPNSGTLYEPLGLSELLKSDFWNYKLHFGEGFNQSATMLAPVGGMDQIAKAFEQQVGEMIEYGAEVSQIRKTASGVRIDYTDATGSEKALEADYAICTFPLSVLAGVEADFSPAYASAIQASQGIYAKAAKVGFQASRRFWEDDYNIYGGISWTEQNITQIWYPSNGYHSDTGVLVGAYIWDNPIGEAWGQLTPTQRLEKAIAEGSAIHPDYAEYVSPNTGITIAWGQVPYSQGGWAEWEDEQRESVYPVLLEPDGPIYLAGEHLSYLTGWQEGAVRSALLTVAAISERVQIVQA</sequence>
<dbReference type="InterPro" id="IPR050281">
    <property type="entry name" value="Flavin_monoamine_oxidase"/>
</dbReference>
<dbReference type="InterPro" id="IPR036188">
    <property type="entry name" value="FAD/NAD-bd_sf"/>
</dbReference>
<dbReference type="Proteomes" id="UP000636505">
    <property type="component" value="Unassembled WGS sequence"/>
</dbReference>
<feature type="domain" description="Amine oxidase" evidence="1">
    <location>
        <begin position="66"/>
        <end position="525"/>
    </location>
</feature>
<reference evidence="2" key="1">
    <citation type="submission" date="2020-10" db="EMBL/GenBank/DDBJ databases">
        <authorList>
            <person name="Castelo-Branco R."/>
            <person name="Eusebio N."/>
            <person name="Adriana R."/>
            <person name="Vieira A."/>
            <person name="Brugerolle De Fraissinette N."/>
            <person name="Rezende De Castro R."/>
            <person name="Schneider M.P."/>
            <person name="Vasconcelos V."/>
            <person name="Leao P.N."/>
        </authorList>
    </citation>
    <scope>NUCLEOTIDE SEQUENCE</scope>
    <source>
        <strain evidence="2">LEGE 07310</strain>
    </source>
</reference>
<dbReference type="InterPro" id="IPR006311">
    <property type="entry name" value="TAT_signal"/>
</dbReference>
<dbReference type="Gene3D" id="1.20.1440.240">
    <property type="match status" value="1"/>
</dbReference>
<dbReference type="PANTHER" id="PTHR10742:SF410">
    <property type="entry name" value="LYSINE-SPECIFIC HISTONE DEMETHYLASE 2"/>
    <property type="match status" value="1"/>
</dbReference>
<organism evidence="2 3">
    <name type="scientific">Vasconcelosia minhoensis LEGE 07310</name>
    <dbReference type="NCBI Taxonomy" id="915328"/>
    <lineage>
        <taxon>Bacteria</taxon>
        <taxon>Bacillati</taxon>
        <taxon>Cyanobacteriota</taxon>
        <taxon>Cyanophyceae</taxon>
        <taxon>Nodosilineales</taxon>
        <taxon>Cymatolegaceae</taxon>
        <taxon>Vasconcelosia</taxon>
        <taxon>Vasconcelosia minhoensis</taxon>
    </lineage>
</organism>
<dbReference type="PANTHER" id="PTHR10742">
    <property type="entry name" value="FLAVIN MONOAMINE OXIDASE"/>
    <property type="match status" value="1"/>
</dbReference>
<comment type="caution">
    <text evidence="2">The sequence shown here is derived from an EMBL/GenBank/DDBJ whole genome shotgun (WGS) entry which is preliminary data.</text>
</comment>